<dbReference type="CDD" id="cd01412">
    <property type="entry name" value="SIRT5_Af1_CobB"/>
    <property type="match status" value="1"/>
</dbReference>
<dbReference type="InterPro" id="IPR050134">
    <property type="entry name" value="NAD-dep_sirtuin_deacylases"/>
</dbReference>
<evidence type="ECO:0000259" key="5">
    <source>
        <dbReference type="PROSITE" id="PS50305"/>
    </source>
</evidence>
<protein>
    <recommendedName>
        <fullName evidence="3">NAD-dependent protein deacylase</fullName>
        <ecNumber evidence="3">2.3.1.286</ecNumber>
    </recommendedName>
    <alternativeName>
        <fullName evidence="3">Regulatory protein SIR2 homolog</fullName>
    </alternativeName>
</protein>
<dbReference type="SUPFAM" id="SSF52467">
    <property type="entry name" value="DHS-like NAD/FAD-binding domain"/>
    <property type="match status" value="1"/>
</dbReference>
<dbReference type="GO" id="GO:0008270">
    <property type="term" value="F:zinc ion binding"/>
    <property type="evidence" value="ECO:0007669"/>
    <property type="project" value="UniProtKB-UniRule"/>
</dbReference>
<accession>L7L425</accession>
<proteinExistence type="inferred from homology"/>
<feature type="binding site" evidence="3">
    <location>
        <position position="79"/>
    </location>
    <ligand>
        <name>substrate</name>
    </ligand>
</feature>
<dbReference type="eggNOG" id="COG0846">
    <property type="taxonomic scope" value="Bacteria"/>
</dbReference>
<feature type="domain" description="Deacetylase sirtuin-type" evidence="5">
    <location>
        <begin position="6"/>
        <end position="256"/>
    </location>
</feature>
<dbReference type="PROSITE" id="PS50305">
    <property type="entry name" value="SIRTUIN"/>
    <property type="match status" value="1"/>
</dbReference>
<feature type="binding site" evidence="3">
    <location>
        <position position="242"/>
    </location>
    <ligand>
        <name>NAD(+)</name>
        <dbReference type="ChEBI" id="CHEBI:57540"/>
    </ligand>
</feature>
<comment type="subcellular location">
    <subcellularLocation>
        <location evidence="3">Cytoplasm</location>
    </subcellularLocation>
</comment>
<dbReference type="GO" id="GO:0017136">
    <property type="term" value="F:histone deacetylase activity, NAD-dependent"/>
    <property type="evidence" value="ECO:0007669"/>
    <property type="project" value="TreeGrafter"/>
</dbReference>
<dbReference type="GO" id="GO:0036055">
    <property type="term" value="F:protein-succinyllysine desuccinylase activity"/>
    <property type="evidence" value="ECO:0007669"/>
    <property type="project" value="UniProtKB-UniRule"/>
</dbReference>
<evidence type="ECO:0000256" key="4">
    <source>
        <dbReference type="PROSITE-ProRule" id="PRU00236"/>
    </source>
</evidence>
<dbReference type="AlphaFoldDB" id="L7L425"/>
<name>L7L425_9ACTN</name>
<dbReference type="EC" id="2.3.1.286" evidence="3"/>
<feature type="binding site" evidence="3">
    <location>
        <begin position="224"/>
        <end position="226"/>
    </location>
    <ligand>
        <name>NAD(+)</name>
        <dbReference type="ChEBI" id="CHEBI:57540"/>
    </ligand>
</feature>
<comment type="function">
    <text evidence="3">NAD-dependent lysine deacetylase and desuccinylase that specifically removes acetyl and succinyl groups on target proteins. Modulates the activities of several proteins which are inactive in their acylated form.</text>
</comment>
<reference evidence="6 7" key="1">
    <citation type="submission" date="2012-12" db="EMBL/GenBank/DDBJ databases">
        <title>Whole genome shotgun sequence of Gordonia hirsuta NBRC 16056.</title>
        <authorList>
            <person name="Isaki-Nakamura S."/>
            <person name="Hosoyama A."/>
            <person name="Tsuchikane K."/>
            <person name="Katsumata H."/>
            <person name="Baba S."/>
            <person name="Yamazaki S."/>
            <person name="Fujita N."/>
        </authorList>
    </citation>
    <scope>NUCLEOTIDE SEQUENCE [LARGE SCALE GENOMIC DNA]</scope>
    <source>
        <strain evidence="6 7">NBRC 16056</strain>
    </source>
</reference>
<evidence type="ECO:0000313" key="6">
    <source>
        <dbReference type="EMBL" id="GAC55900.1"/>
    </source>
</evidence>
<dbReference type="Gene3D" id="3.40.50.1220">
    <property type="entry name" value="TPP-binding domain"/>
    <property type="match status" value="1"/>
</dbReference>
<keyword evidence="3 4" id="KW-0479">Metal-binding</keyword>
<evidence type="ECO:0000256" key="3">
    <source>
        <dbReference type="HAMAP-Rule" id="MF_01121"/>
    </source>
</evidence>
<evidence type="ECO:0000256" key="2">
    <source>
        <dbReference type="ARBA" id="ARBA00023027"/>
    </source>
</evidence>
<feature type="binding site" evidence="3 4">
    <location>
        <position position="138"/>
    </location>
    <ligand>
        <name>Zn(2+)</name>
        <dbReference type="ChEBI" id="CHEBI:29105"/>
    </ligand>
</feature>
<evidence type="ECO:0000313" key="7">
    <source>
        <dbReference type="Proteomes" id="UP000053405"/>
    </source>
</evidence>
<feature type="active site" description="Proton acceptor" evidence="3 4">
    <location>
        <position position="127"/>
    </location>
</feature>
<keyword evidence="3" id="KW-0963">Cytoplasm</keyword>
<dbReference type="HAMAP" id="MF_01121">
    <property type="entry name" value="Sirtuin_ClassIII"/>
    <property type="match status" value="1"/>
</dbReference>
<dbReference type="NCBIfam" id="NF001753">
    <property type="entry name" value="PRK00481.1-3"/>
    <property type="match status" value="1"/>
</dbReference>
<comment type="caution">
    <text evidence="3">Lacks conserved residue(s) required for the propagation of feature annotation.</text>
</comment>
<dbReference type="PANTHER" id="PTHR11085:SF10">
    <property type="entry name" value="NAD-DEPENDENT PROTEIN DEACYLASE SIRTUIN-5, MITOCHONDRIAL-RELATED"/>
    <property type="match status" value="1"/>
</dbReference>
<dbReference type="STRING" id="1121927.GOHSU_02_00430"/>
<dbReference type="InterPro" id="IPR026590">
    <property type="entry name" value="Ssirtuin_cat_dom"/>
</dbReference>
<keyword evidence="3 4" id="KW-0862">Zinc</keyword>
<comment type="catalytic activity">
    <reaction evidence="3">
        <text>N(6)-succinyl-L-lysyl-[protein] + NAD(+) + H2O = 2''-O-succinyl-ADP-D-ribose + nicotinamide + L-lysyl-[protein]</text>
        <dbReference type="Rhea" id="RHEA:47668"/>
        <dbReference type="Rhea" id="RHEA-COMP:9752"/>
        <dbReference type="Rhea" id="RHEA-COMP:11877"/>
        <dbReference type="ChEBI" id="CHEBI:15377"/>
        <dbReference type="ChEBI" id="CHEBI:17154"/>
        <dbReference type="ChEBI" id="CHEBI:29969"/>
        <dbReference type="ChEBI" id="CHEBI:57540"/>
        <dbReference type="ChEBI" id="CHEBI:87830"/>
        <dbReference type="ChEBI" id="CHEBI:87832"/>
    </reaction>
</comment>
<comment type="catalytic activity">
    <reaction evidence="3">
        <text>N(6)-acetyl-L-lysyl-[protein] + NAD(+) + H2O = 2''-O-acetyl-ADP-D-ribose + nicotinamide + L-lysyl-[protein]</text>
        <dbReference type="Rhea" id="RHEA:43636"/>
        <dbReference type="Rhea" id="RHEA-COMP:9752"/>
        <dbReference type="Rhea" id="RHEA-COMP:10731"/>
        <dbReference type="ChEBI" id="CHEBI:15377"/>
        <dbReference type="ChEBI" id="CHEBI:17154"/>
        <dbReference type="ChEBI" id="CHEBI:29969"/>
        <dbReference type="ChEBI" id="CHEBI:57540"/>
        <dbReference type="ChEBI" id="CHEBI:61930"/>
        <dbReference type="ChEBI" id="CHEBI:83767"/>
        <dbReference type="EC" id="2.3.1.286"/>
    </reaction>
</comment>
<sequence>MTELAGADISSVPADLLAAVRAAERIVVFTGAGMSAESGLPTFRDEETGLWSRYDVSRLATPEAWDADPALVWAWYQRRRFQLAAVEPNPGHRAIAALGRHRRVDVVTQNVDDLHERGGSERVVHLHGRLAETFCDTCRLPYPVPAVDPQTEHLEPERCVCGGRIRPGVVWFGEHLPADEFARAVDHAENCDLMLVVGTSGIVYPAAGLPQVAREHGATVAEINPNRTDLSEAADLVWRAPASTALPALLEVLSGTAS</sequence>
<dbReference type="Gene3D" id="3.30.1600.10">
    <property type="entry name" value="SIR2/SIRT2 'Small Domain"/>
    <property type="match status" value="1"/>
</dbReference>
<feature type="binding site" evidence="3 4">
    <location>
        <position position="161"/>
    </location>
    <ligand>
        <name>Zn(2+)</name>
        <dbReference type="ChEBI" id="CHEBI:29105"/>
    </ligand>
</feature>
<feature type="binding site" evidence="3">
    <location>
        <position position="76"/>
    </location>
    <ligand>
        <name>substrate</name>
    </ligand>
</feature>
<evidence type="ECO:0000256" key="1">
    <source>
        <dbReference type="ARBA" id="ARBA00022679"/>
    </source>
</evidence>
<dbReference type="InterPro" id="IPR026591">
    <property type="entry name" value="Sirtuin_cat_small_dom_sf"/>
</dbReference>
<keyword evidence="1" id="KW-0808">Transferase</keyword>
<keyword evidence="7" id="KW-1185">Reference proteome</keyword>
<organism evidence="6 7">
    <name type="scientific">Gordonia hirsuta DSM 44140 = NBRC 16056</name>
    <dbReference type="NCBI Taxonomy" id="1121927"/>
    <lineage>
        <taxon>Bacteria</taxon>
        <taxon>Bacillati</taxon>
        <taxon>Actinomycetota</taxon>
        <taxon>Actinomycetes</taxon>
        <taxon>Mycobacteriales</taxon>
        <taxon>Gordoniaceae</taxon>
        <taxon>Gordonia</taxon>
    </lineage>
</organism>
<comment type="domain">
    <text evidence="3">2 residues (Tyr-76 and Arg-79) present in a large hydrophobic pocket are probably involved in substrate specificity. They are important for desuccinylation activity, but dispensable for deacetylation activity.</text>
</comment>
<dbReference type="Proteomes" id="UP000053405">
    <property type="component" value="Unassembled WGS sequence"/>
</dbReference>
<dbReference type="InterPro" id="IPR003000">
    <property type="entry name" value="Sirtuin"/>
</dbReference>
<dbReference type="PANTHER" id="PTHR11085">
    <property type="entry name" value="NAD-DEPENDENT PROTEIN DEACYLASE SIRTUIN-5, MITOCHONDRIAL-RELATED"/>
    <property type="match status" value="1"/>
</dbReference>
<feature type="binding site" evidence="3 4">
    <location>
        <position position="159"/>
    </location>
    <ligand>
        <name>Zn(2+)</name>
        <dbReference type="ChEBI" id="CHEBI:29105"/>
    </ligand>
</feature>
<gene>
    <name evidence="3 6" type="primary">cobB</name>
    <name evidence="6" type="ORF">GOHSU_02_00430</name>
</gene>
<keyword evidence="2 3" id="KW-0520">NAD</keyword>
<comment type="cofactor">
    <cofactor evidence="3">
        <name>Zn(2+)</name>
        <dbReference type="ChEBI" id="CHEBI:29105"/>
    </cofactor>
    <text evidence="3">Binds 1 zinc ion per subunit.</text>
</comment>
<dbReference type="InterPro" id="IPR029035">
    <property type="entry name" value="DHS-like_NAD/FAD-binding_dom"/>
</dbReference>
<feature type="binding site" evidence="3 4">
    <location>
        <position position="135"/>
    </location>
    <ligand>
        <name>Zn(2+)</name>
        <dbReference type="ChEBI" id="CHEBI:29105"/>
    </ligand>
</feature>
<comment type="similarity">
    <text evidence="3">Belongs to the sirtuin family. Class III subfamily.</text>
</comment>
<dbReference type="EMBL" id="BANT01000002">
    <property type="protein sequence ID" value="GAC55900.1"/>
    <property type="molecule type" value="Genomic_DNA"/>
</dbReference>
<feature type="binding site" evidence="3">
    <location>
        <begin position="109"/>
        <end position="112"/>
    </location>
    <ligand>
        <name>NAD(+)</name>
        <dbReference type="ChEBI" id="CHEBI:57540"/>
    </ligand>
</feature>
<dbReference type="InterPro" id="IPR027546">
    <property type="entry name" value="Sirtuin_class_III"/>
</dbReference>
<comment type="caution">
    <text evidence="6">The sequence shown here is derived from an EMBL/GenBank/DDBJ whole genome shotgun (WGS) entry which is preliminary data.</text>
</comment>
<dbReference type="GO" id="GO:0070403">
    <property type="term" value="F:NAD+ binding"/>
    <property type="evidence" value="ECO:0007669"/>
    <property type="project" value="UniProtKB-UniRule"/>
</dbReference>
<dbReference type="Pfam" id="PF02146">
    <property type="entry name" value="SIR2"/>
    <property type="match status" value="1"/>
</dbReference>
<feature type="binding site" evidence="3">
    <location>
        <begin position="198"/>
        <end position="200"/>
    </location>
    <ligand>
        <name>NAD(+)</name>
        <dbReference type="ChEBI" id="CHEBI:57540"/>
    </ligand>
</feature>
<dbReference type="GO" id="GO:0036054">
    <property type="term" value="F:protein-malonyllysine demalonylase activity"/>
    <property type="evidence" value="ECO:0007669"/>
    <property type="project" value="InterPro"/>
</dbReference>
<dbReference type="GO" id="GO:0005737">
    <property type="term" value="C:cytoplasm"/>
    <property type="evidence" value="ECO:0007669"/>
    <property type="project" value="UniProtKB-SubCell"/>
</dbReference>